<evidence type="ECO:0000313" key="2">
    <source>
        <dbReference type="EMBL" id="KAJ7659388.1"/>
    </source>
</evidence>
<dbReference type="EMBL" id="JARKIE010000272">
    <property type="protein sequence ID" value="KAJ7659388.1"/>
    <property type="molecule type" value="Genomic_DNA"/>
</dbReference>
<dbReference type="AlphaFoldDB" id="A0AAD7CRZ5"/>
<feature type="chain" id="PRO_5042190925" description="Secreted protein" evidence="1">
    <location>
        <begin position="18"/>
        <end position="78"/>
    </location>
</feature>
<evidence type="ECO:0008006" key="4">
    <source>
        <dbReference type="Google" id="ProtNLM"/>
    </source>
</evidence>
<evidence type="ECO:0000256" key="1">
    <source>
        <dbReference type="SAM" id="SignalP"/>
    </source>
</evidence>
<keyword evidence="3" id="KW-1185">Reference proteome</keyword>
<gene>
    <name evidence="2" type="ORF">B0H17DRAFT_1212987</name>
</gene>
<name>A0AAD7CRZ5_MYCRO</name>
<protein>
    <recommendedName>
        <fullName evidence="4">Secreted protein</fullName>
    </recommendedName>
</protein>
<comment type="caution">
    <text evidence="2">The sequence shown here is derived from an EMBL/GenBank/DDBJ whole genome shotgun (WGS) entry which is preliminary data.</text>
</comment>
<feature type="signal peptide" evidence="1">
    <location>
        <begin position="1"/>
        <end position="17"/>
    </location>
</feature>
<reference evidence="2" key="1">
    <citation type="submission" date="2023-03" db="EMBL/GenBank/DDBJ databases">
        <title>Massive genome expansion in bonnet fungi (Mycena s.s.) driven by repeated elements and novel gene families across ecological guilds.</title>
        <authorList>
            <consortium name="Lawrence Berkeley National Laboratory"/>
            <person name="Harder C.B."/>
            <person name="Miyauchi S."/>
            <person name="Viragh M."/>
            <person name="Kuo A."/>
            <person name="Thoen E."/>
            <person name="Andreopoulos B."/>
            <person name="Lu D."/>
            <person name="Skrede I."/>
            <person name="Drula E."/>
            <person name="Henrissat B."/>
            <person name="Morin E."/>
            <person name="Kohler A."/>
            <person name="Barry K."/>
            <person name="LaButti K."/>
            <person name="Morin E."/>
            <person name="Salamov A."/>
            <person name="Lipzen A."/>
            <person name="Mereny Z."/>
            <person name="Hegedus B."/>
            <person name="Baldrian P."/>
            <person name="Stursova M."/>
            <person name="Weitz H."/>
            <person name="Taylor A."/>
            <person name="Grigoriev I.V."/>
            <person name="Nagy L.G."/>
            <person name="Martin F."/>
            <person name="Kauserud H."/>
        </authorList>
    </citation>
    <scope>NUCLEOTIDE SEQUENCE</scope>
    <source>
        <strain evidence="2">CBHHK067</strain>
    </source>
</reference>
<accession>A0AAD7CRZ5</accession>
<dbReference type="Proteomes" id="UP001221757">
    <property type="component" value="Unassembled WGS sequence"/>
</dbReference>
<sequence>MWVLFIQLWAVFTVEMGIRPTGFILNHIVVIVIGENGNEVLESKDISRTYTAVDSPCCRTHRFQSWQSTNNPQDFRST</sequence>
<keyword evidence="1" id="KW-0732">Signal</keyword>
<proteinExistence type="predicted"/>
<organism evidence="2 3">
    <name type="scientific">Mycena rosella</name>
    <name type="common">Pink bonnet</name>
    <name type="synonym">Agaricus rosellus</name>
    <dbReference type="NCBI Taxonomy" id="1033263"/>
    <lineage>
        <taxon>Eukaryota</taxon>
        <taxon>Fungi</taxon>
        <taxon>Dikarya</taxon>
        <taxon>Basidiomycota</taxon>
        <taxon>Agaricomycotina</taxon>
        <taxon>Agaricomycetes</taxon>
        <taxon>Agaricomycetidae</taxon>
        <taxon>Agaricales</taxon>
        <taxon>Marasmiineae</taxon>
        <taxon>Mycenaceae</taxon>
        <taxon>Mycena</taxon>
    </lineage>
</organism>
<evidence type="ECO:0000313" key="3">
    <source>
        <dbReference type="Proteomes" id="UP001221757"/>
    </source>
</evidence>